<name>A0AC58NN90_CAMBA</name>
<evidence type="ECO:0000313" key="1">
    <source>
        <dbReference type="Proteomes" id="UP001732780"/>
    </source>
</evidence>
<keyword evidence="1" id="KW-1185">Reference proteome</keyword>
<proteinExistence type="predicted"/>
<reference evidence="2" key="1">
    <citation type="submission" date="2025-08" db="UniProtKB">
        <authorList>
            <consortium name="RefSeq"/>
        </authorList>
    </citation>
    <scope>IDENTIFICATION</scope>
    <source>
        <tissue evidence="2">Blood</tissue>
    </source>
</reference>
<sequence>MFNLMKKDKDKDGGRKEKKEKKEKKERMSAAELRSLEEMSLRRGFFNLNRSSKRESKTRLEISNPIPIKVASGSDLHLTDIDSDSNRGSVILDSGHLSTASSSDDLKGEEGSLRGSVLQRAAKFGSLAKQNSQMIVKRFSFSQRSRDESASETSTPSEHSAAPSPQVEVRTLEGQLMQHPGPGIPRPGPRSRVPELVSKRFPADLRLPPVVPPPPPALRELELQRRPTGDFGFSLRRTTMLDRGPEGQVYRKVVHFAEPGAGTKDLALGLVPGDRLVEINGHNVESKSRDEIVEMIRQSGDSVRLKVQPIPELSELSRSWLRSGEGPRREPAHGKTEEQIAAEEAWYETEKVWLVHKDGFSLASQLKSEELSLPEGKVRVKLDHDGAILDVDEDDVEKANAPSCDRLEDLASLVYLNESSVLHTLRQRYGASLLHTYAGPSLLVLSPRGAPAVYSEKVMHMFKGCRREDMAPHIYAVAQTAYRAMLMSRQDQSIILLGSSGSGKTTSCQHLVQYLATIAGTSGNKVFSVDKWQALYTLLEAFGNSPTVMNGNATRFSQILSLDFDQAGQVASASIQTMLLEKLRVARRPAGEATFNIFYYLLACGDGTLRTELHLNHLAENNVFGIVPLAKPEEKQKAAQQFSKLQAAMKVLGISPDEQKVCWLILAAIYHLGAAGATKEAAEAGRRQFARHEWAQKAAYLLGCSLEELSSAIFKHQHQGGTLQRSTSFRQGPEESSLGDGPGPKLSALECLEGMASGLYSELFTLLISLVNRALKSSQHSLCSMMIVDTPGFQNPEQGGSARGASFEELCHNYAQDRLQRLFHERTFVQELERYKEENIELAFDDLEPATDDSVAVVDQASHQSLVRSLARTDEARGLLWLLEEEALVPGATEDALLERLFSYYGPQEGDKKGQSPLLRSSKPHHFLLGHSHGTNWVEYNTAGWLSYTKQNPATQNAPRLLQDSQKKIISNLFLGRAGGATVLSGSIAGLEGSSQLALRRATSMRKTFTMGMAAVKKKSLCIQIKLQVDALIDTIKKSKLHFVHCFLPLAEGWAGEPRSASSRRVSSSSELDLPPGDHCEAGLLQLDVPLLRAQLRGSRLLDAMRMYRQGYPDHMVFSEFRRRFDVLAPHLTKKHGRNYIVMDERRAVEELLESLDLEKSSCSMGLSRVFFRAGTLARLEEQRDEQTSRNLTLFQAACRGYLARQHFKKKKIQDLAIRCVQKNIKKNKGVKDWPWWKLFTTVRPLIEVQLSEEQIRNKDEEIQQLRSKLEKVEKERNELRLSSDRLETRISELTSELTDERNTGESASQLLDAETAERLRAEKEMKELQTQYDALKKQMEVMEMEVMEARLIRAAEINGEVDDDDTGGEWRLKYERAVREVDFTKKRLQQEFEDKLEVEQQNKRQLERRLGDLQADSDESQRALQQLKKKCQRLTAELQDTKLHLEGQQVRNHELEKKQRRFDSELSQAHEEAQREKLQREKLQREKDTLLAEAFSLKQQLEEKDMDIAGFTQKVVSLEAELQDISSQESKDEASLAKVKKQLRDLEAKVKDQEEELDEQAGTIQMLEQAKLRLEMEMERMRQTHSKEMESRDEEVEEARQSCQKKLKQMEVQLEEEYEDKQKVLREKRELESKLATLSDQVNQRDFESEKRLRKDLKRTKALLADAQIMLDHLKNNAPSKREIAQLKNQLEESEFTCAAAVKARKAMEVEIEDLHLQIDDIAKAKTALEEQLSRLQREKNEIQNRLEEDQEDMNELMKKHKAAVAQASRDLAQMNDLQAQLEEANKEKQELQEKLQALQSQVEFLEQSMVDKSLVSRQEAKIRELETRLEFERTQVKRLESLGSRLKENMEKLTEERDQRIAAENREKEQNKRLQRQLRDTKEEMSELARKEAEASRKKHELEMDLESLEAANQSLQADLKLAFKRIGDLQAAIEDEMESDENEDLINSLQDMVTKYQKRKNKPEGDSDVDSELEDRVDGVKSWLSKNKGPSKTASDDGSLKSSSPTSYWKSLAPDRSDDEHDLLDSTSRPRYSHNYLSDSDTEAKQTETNA</sequence>
<gene>
    <name evidence="2" type="primary">MYO18A</name>
</gene>
<accession>A0AC58NN90</accession>
<organism evidence="1 2">
    <name type="scientific">Camelus bactrianus</name>
    <name type="common">Bactrian camel</name>
    <dbReference type="NCBI Taxonomy" id="9837"/>
    <lineage>
        <taxon>Eukaryota</taxon>
        <taxon>Metazoa</taxon>
        <taxon>Chordata</taxon>
        <taxon>Craniata</taxon>
        <taxon>Vertebrata</taxon>
        <taxon>Euteleostomi</taxon>
        <taxon>Mammalia</taxon>
        <taxon>Eutheria</taxon>
        <taxon>Laurasiatheria</taxon>
        <taxon>Artiodactyla</taxon>
        <taxon>Tylopoda</taxon>
        <taxon>Camelidae</taxon>
        <taxon>Camelus</taxon>
    </lineage>
</organism>
<protein>
    <submittedName>
        <fullName evidence="2">Unconventional myosin-XVIIIa isoform X5</fullName>
    </submittedName>
</protein>
<dbReference type="Proteomes" id="UP001732780">
    <property type="component" value="Chromosome 16"/>
</dbReference>
<dbReference type="RefSeq" id="XP_074199249.1">
    <property type="nucleotide sequence ID" value="XM_074343148.1"/>
</dbReference>
<evidence type="ECO:0000313" key="2">
    <source>
        <dbReference type="RefSeq" id="XP_074199249.1"/>
    </source>
</evidence>